<reference evidence="1" key="1">
    <citation type="submission" date="2009-01" db="EMBL/GenBank/DDBJ databases">
        <title>Complete sequence of chromosome Cyanothece sp. PCC 7425.</title>
        <authorList>
            <consortium name="US DOE Joint Genome Institute"/>
            <person name="Lucas S."/>
            <person name="Copeland A."/>
            <person name="Lapidus A."/>
            <person name="Glavina del Rio T."/>
            <person name="Dalin E."/>
            <person name="Tice H."/>
            <person name="Bruce D."/>
            <person name="Goodwin L."/>
            <person name="Pitluck S."/>
            <person name="Sims D."/>
            <person name="Meineke L."/>
            <person name="Brettin T."/>
            <person name="Detter J.C."/>
            <person name="Han C."/>
            <person name="Larimer F."/>
            <person name="Land M."/>
            <person name="Hauser L."/>
            <person name="Kyrpides N."/>
            <person name="Ovchinnikova G."/>
            <person name="Liberton M."/>
            <person name="Stoeckel J."/>
            <person name="Banerjee A."/>
            <person name="Singh A."/>
            <person name="Page L."/>
            <person name="Sato H."/>
            <person name="Zhao L."/>
            <person name="Sherman L."/>
            <person name="Pakrasi H."/>
            <person name="Richardson P."/>
        </authorList>
    </citation>
    <scope>NUCLEOTIDE SEQUENCE</scope>
    <source>
        <strain evidence="1">PCC 7425</strain>
    </source>
</reference>
<dbReference type="EMBL" id="CP001344">
    <property type="protein sequence ID" value="ACL45170.1"/>
    <property type="molecule type" value="Genomic_DNA"/>
</dbReference>
<evidence type="ECO:0000313" key="1">
    <source>
        <dbReference type="EMBL" id="ACL45170.1"/>
    </source>
</evidence>
<dbReference type="STRING" id="395961.Cyan7425_2824"/>
<protein>
    <submittedName>
        <fullName evidence="1">Uncharacterized protein</fullName>
    </submittedName>
</protein>
<name>B8HKH9_CYAP4</name>
<organism evidence="1">
    <name type="scientific">Cyanothece sp. (strain PCC 7425 / ATCC 29141)</name>
    <dbReference type="NCBI Taxonomy" id="395961"/>
    <lineage>
        <taxon>Bacteria</taxon>
        <taxon>Bacillati</taxon>
        <taxon>Cyanobacteriota</taxon>
        <taxon>Cyanophyceae</taxon>
        <taxon>Gomontiellales</taxon>
        <taxon>Cyanothecaceae</taxon>
        <taxon>Cyanothece</taxon>
    </lineage>
</organism>
<dbReference type="OrthoDB" id="564104at2"/>
<dbReference type="AlphaFoldDB" id="B8HKH9"/>
<dbReference type="eggNOG" id="ENOG5032UX3">
    <property type="taxonomic scope" value="Bacteria"/>
</dbReference>
<dbReference type="HOGENOM" id="CLU_1438912_0_0_3"/>
<accession>B8HKH9</accession>
<gene>
    <name evidence="1" type="ordered locus">Cyan7425_2824</name>
</gene>
<dbReference type="KEGG" id="cyn:Cyan7425_2824"/>
<proteinExistence type="predicted"/>
<sequence>MADSANRLCFDLDCNPFFCDGPAYLIMSRSLGGMSVEEFCQAHYRGNLRDRKVLVRQGIYLPLLFDGDCMLDNALIVFGELTPEEASQAVKAFTWKLNIPCGQLLICCEGQDDEEIRNAVQNVRREHLALFEIFDVPPDEYLVELYATPPHFILRFSPLTEQPPMPEMEYGCFELPTLGDFFEDEDDE</sequence>